<dbReference type="InterPro" id="IPR015813">
    <property type="entry name" value="Pyrv/PenolPyrv_kinase-like_dom"/>
</dbReference>
<dbReference type="SMR" id="A0A445ATP4"/>
<reference evidence="1 2" key="1">
    <citation type="submission" date="2019-01" db="EMBL/GenBank/DDBJ databases">
        <title>Sequencing of cultivated peanut Arachis hypogaea provides insights into genome evolution and oil improvement.</title>
        <authorList>
            <person name="Chen X."/>
        </authorList>
    </citation>
    <scope>NUCLEOTIDE SEQUENCE [LARGE SCALE GENOMIC DNA]</scope>
    <source>
        <strain evidence="2">cv. Fuhuasheng</strain>
        <tissue evidence="1">Leaves</tissue>
    </source>
</reference>
<sequence length="94" mass="10196">MEHGHGGISDALPCLHACAATSIGTAAIFRILESFATWTKKFLDLEPHGIMFLMIDSTESAIDIVSFFQFPPIGIRCLAHSIVRASGNDIDEGY</sequence>
<comment type="caution">
    <text evidence="1">The sequence shown here is derived from an EMBL/GenBank/DDBJ whole genome shotgun (WGS) entry which is preliminary data.</text>
</comment>
<dbReference type="GO" id="GO:0005737">
    <property type="term" value="C:cytoplasm"/>
    <property type="evidence" value="ECO:0007669"/>
    <property type="project" value="TreeGrafter"/>
</dbReference>
<gene>
    <name evidence="1" type="ORF">Ahy_B01g054296</name>
</gene>
<dbReference type="Gramene" id="arahy.Tifrunner.gnm2.ann2.Ah11g254200.1">
    <property type="protein sequence ID" value="arahy.Tifrunner.gnm2.ann2.Ah11g254200.1-CDS-1"/>
    <property type="gene ID" value="arahy.Tifrunner.gnm2.ann2.Ah11g254200"/>
</dbReference>
<evidence type="ECO:0000313" key="2">
    <source>
        <dbReference type="Proteomes" id="UP000289738"/>
    </source>
</evidence>
<dbReference type="InterPro" id="IPR050251">
    <property type="entry name" value="HpcH-HpaI_aldolase"/>
</dbReference>
<dbReference type="Proteomes" id="UP000289738">
    <property type="component" value="Chromosome B01"/>
</dbReference>
<proteinExistence type="predicted"/>
<name>A0A445ATP4_ARAHY</name>
<accession>A0A445ATP4</accession>
<dbReference type="AlphaFoldDB" id="A0A445ATP4"/>
<dbReference type="EMBL" id="SDMP01000011">
    <property type="protein sequence ID" value="RYR29789.1"/>
    <property type="molecule type" value="Genomic_DNA"/>
</dbReference>
<dbReference type="InterPro" id="IPR040442">
    <property type="entry name" value="Pyrv_kinase-like_dom_sf"/>
</dbReference>
<keyword evidence="2" id="KW-1185">Reference proteome</keyword>
<dbReference type="PANTHER" id="PTHR30502:SF0">
    <property type="entry name" value="PHOSPHOENOLPYRUVATE CARBOXYLASE FAMILY PROTEIN"/>
    <property type="match status" value="1"/>
</dbReference>
<evidence type="ECO:0000313" key="1">
    <source>
        <dbReference type="EMBL" id="RYR29789.1"/>
    </source>
</evidence>
<dbReference type="PANTHER" id="PTHR30502">
    <property type="entry name" value="2-KETO-3-DEOXY-L-RHAMNONATE ALDOLASE"/>
    <property type="match status" value="1"/>
</dbReference>
<dbReference type="GO" id="GO:0016832">
    <property type="term" value="F:aldehyde-lyase activity"/>
    <property type="evidence" value="ECO:0007669"/>
    <property type="project" value="TreeGrafter"/>
</dbReference>
<dbReference type="STRING" id="3818.A0A445ATP4"/>
<dbReference type="SUPFAM" id="SSF51621">
    <property type="entry name" value="Phosphoenolpyruvate/pyruvate domain"/>
    <property type="match status" value="1"/>
</dbReference>
<protein>
    <submittedName>
        <fullName evidence="1">Uncharacterized protein</fullName>
    </submittedName>
</protein>
<organism evidence="1 2">
    <name type="scientific">Arachis hypogaea</name>
    <name type="common">Peanut</name>
    <dbReference type="NCBI Taxonomy" id="3818"/>
    <lineage>
        <taxon>Eukaryota</taxon>
        <taxon>Viridiplantae</taxon>
        <taxon>Streptophyta</taxon>
        <taxon>Embryophyta</taxon>
        <taxon>Tracheophyta</taxon>
        <taxon>Spermatophyta</taxon>
        <taxon>Magnoliopsida</taxon>
        <taxon>eudicotyledons</taxon>
        <taxon>Gunneridae</taxon>
        <taxon>Pentapetalae</taxon>
        <taxon>rosids</taxon>
        <taxon>fabids</taxon>
        <taxon>Fabales</taxon>
        <taxon>Fabaceae</taxon>
        <taxon>Papilionoideae</taxon>
        <taxon>50 kb inversion clade</taxon>
        <taxon>dalbergioids sensu lato</taxon>
        <taxon>Dalbergieae</taxon>
        <taxon>Pterocarpus clade</taxon>
        <taxon>Arachis</taxon>
    </lineage>
</organism>
<dbReference type="Gene3D" id="3.20.20.60">
    <property type="entry name" value="Phosphoenolpyruvate-binding domains"/>
    <property type="match status" value="1"/>
</dbReference>